<proteinExistence type="predicted"/>
<feature type="chain" id="PRO_5007294057" evidence="1">
    <location>
        <begin position="30"/>
        <end position="100"/>
    </location>
</feature>
<protein>
    <submittedName>
        <fullName evidence="2">Uncharacterized protein</fullName>
    </submittedName>
</protein>
<feature type="signal peptide" evidence="1">
    <location>
        <begin position="1"/>
        <end position="29"/>
    </location>
</feature>
<evidence type="ECO:0000256" key="1">
    <source>
        <dbReference type="SAM" id="SignalP"/>
    </source>
</evidence>
<organism evidence="2 3">
    <name type="scientific">Conidiobolus coronatus (strain ATCC 28846 / CBS 209.66 / NRRL 28638)</name>
    <name type="common">Delacroixia coronata</name>
    <dbReference type="NCBI Taxonomy" id="796925"/>
    <lineage>
        <taxon>Eukaryota</taxon>
        <taxon>Fungi</taxon>
        <taxon>Fungi incertae sedis</taxon>
        <taxon>Zoopagomycota</taxon>
        <taxon>Entomophthoromycotina</taxon>
        <taxon>Entomophthoromycetes</taxon>
        <taxon>Entomophthorales</taxon>
        <taxon>Ancylistaceae</taxon>
        <taxon>Conidiobolus</taxon>
    </lineage>
</organism>
<sequence length="100" mass="11187">MKTTNQSFQVITYALALLFTLAFVAPVVAQDQSTTPATTGSSWVSTIFDYFVKFLTWTFTWIANNFGAITDFFVKYIWPIVKQVASAIWGYFYPSSAGGN</sequence>
<gene>
    <name evidence="2" type="ORF">CONCODRAFT_12249</name>
</gene>
<dbReference type="AlphaFoldDB" id="A0A137NTF2"/>
<accession>A0A137NTF2</accession>
<keyword evidence="3" id="KW-1185">Reference proteome</keyword>
<evidence type="ECO:0000313" key="2">
    <source>
        <dbReference type="EMBL" id="KXN66009.1"/>
    </source>
</evidence>
<evidence type="ECO:0000313" key="3">
    <source>
        <dbReference type="Proteomes" id="UP000070444"/>
    </source>
</evidence>
<keyword evidence="1" id="KW-0732">Signal</keyword>
<name>A0A137NTF2_CONC2</name>
<reference evidence="2 3" key="1">
    <citation type="journal article" date="2015" name="Genome Biol. Evol.">
        <title>Phylogenomic analyses indicate that early fungi evolved digesting cell walls of algal ancestors of land plants.</title>
        <authorList>
            <person name="Chang Y."/>
            <person name="Wang S."/>
            <person name="Sekimoto S."/>
            <person name="Aerts A.L."/>
            <person name="Choi C."/>
            <person name="Clum A."/>
            <person name="LaButti K.M."/>
            <person name="Lindquist E.A."/>
            <person name="Yee Ngan C."/>
            <person name="Ohm R.A."/>
            <person name="Salamov A.A."/>
            <person name="Grigoriev I.V."/>
            <person name="Spatafora J.W."/>
            <person name="Berbee M.L."/>
        </authorList>
    </citation>
    <scope>NUCLEOTIDE SEQUENCE [LARGE SCALE GENOMIC DNA]</scope>
    <source>
        <strain evidence="2 3">NRRL 28638</strain>
    </source>
</reference>
<dbReference type="EMBL" id="KQ964781">
    <property type="protein sequence ID" value="KXN66009.1"/>
    <property type="molecule type" value="Genomic_DNA"/>
</dbReference>
<dbReference type="Proteomes" id="UP000070444">
    <property type="component" value="Unassembled WGS sequence"/>
</dbReference>